<dbReference type="AlphaFoldDB" id="A0A397W705"/>
<dbReference type="EMBL" id="QKWP01000022">
    <property type="protein sequence ID" value="RIB30058.1"/>
    <property type="molecule type" value="Genomic_DNA"/>
</dbReference>
<comment type="caution">
    <text evidence="3">The sequence shown here is derived from an EMBL/GenBank/DDBJ whole genome shotgun (WGS) entry which is preliminary data.</text>
</comment>
<feature type="region of interest" description="Disordered" evidence="1">
    <location>
        <begin position="124"/>
        <end position="154"/>
    </location>
</feature>
<sequence>MKYLNFIIIILASINHILADECNGWRITSPIAEGLVWTAGQYYDVSWEPGNSQVETVDIVDLYTDNNELTATQWNGPISVKTLTTGNFQLQVSSTGIYYLNVTATTSSGGKCSLNSVSFTIITESPGPSSSDTSMSPAPTSSSVPTSSPTPEDP</sequence>
<gene>
    <name evidence="3" type="ORF">C2G38_2027139</name>
</gene>
<evidence type="ECO:0000313" key="3">
    <source>
        <dbReference type="EMBL" id="RIB30058.1"/>
    </source>
</evidence>
<keyword evidence="4" id="KW-1185">Reference proteome</keyword>
<protein>
    <recommendedName>
        <fullName evidence="5">Ser-Thr-rich glycosyl-phosphatidyl-inositol-anchored membrane family-domain-containing protein</fullName>
    </recommendedName>
</protein>
<accession>A0A397W705</accession>
<evidence type="ECO:0000313" key="4">
    <source>
        <dbReference type="Proteomes" id="UP000266673"/>
    </source>
</evidence>
<proteinExistence type="predicted"/>
<evidence type="ECO:0008006" key="5">
    <source>
        <dbReference type="Google" id="ProtNLM"/>
    </source>
</evidence>
<dbReference type="OrthoDB" id="2433997at2759"/>
<keyword evidence="2" id="KW-0732">Signal</keyword>
<organism evidence="3 4">
    <name type="scientific">Gigaspora rosea</name>
    <dbReference type="NCBI Taxonomy" id="44941"/>
    <lineage>
        <taxon>Eukaryota</taxon>
        <taxon>Fungi</taxon>
        <taxon>Fungi incertae sedis</taxon>
        <taxon>Mucoromycota</taxon>
        <taxon>Glomeromycotina</taxon>
        <taxon>Glomeromycetes</taxon>
        <taxon>Diversisporales</taxon>
        <taxon>Gigasporaceae</taxon>
        <taxon>Gigaspora</taxon>
    </lineage>
</organism>
<evidence type="ECO:0000256" key="1">
    <source>
        <dbReference type="SAM" id="MobiDB-lite"/>
    </source>
</evidence>
<dbReference type="Proteomes" id="UP000266673">
    <property type="component" value="Unassembled WGS sequence"/>
</dbReference>
<evidence type="ECO:0000256" key="2">
    <source>
        <dbReference type="SAM" id="SignalP"/>
    </source>
</evidence>
<reference evidence="3 4" key="1">
    <citation type="submission" date="2018-06" db="EMBL/GenBank/DDBJ databases">
        <title>Comparative genomics reveals the genomic features of Rhizophagus irregularis, R. cerebriforme, R. diaphanum and Gigaspora rosea, and their symbiotic lifestyle signature.</title>
        <authorList>
            <person name="Morin E."/>
            <person name="San Clemente H."/>
            <person name="Chen E.C.H."/>
            <person name="De La Providencia I."/>
            <person name="Hainaut M."/>
            <person name="Kuo A."/>
            <person name="Kohler A."/>
            <person name="Murat C."/>
            <person name="Tang N."/>
            <person name="Roy S."/>
            <person name="Loubradou J."/>
            <person name="Henrissat B."/>
            <person name="Grigoriev I.V."/>
            <person name="Corradi N."/>
            <person name="Roux C."/>
            <person name="Martin F.M."/>
        </authorList>
    </citation>
    <scope>NUCLEOTIDE SEQUENCE [LARGE SCALE GENOMIC DNA]</scope>
    <source>
        <strain evidence="3 4">DAOM 194757</strain>
    </source>
</reference>
<name>A0A397W705_9GLOM</name>
<feature type="signal peptide" evidence="2">
    <location>
        <begin position="1"/>
        <end position="19"/>
    </location>
</feature>
<feature type="chain" id="PRO_5017190707" description="Ser-Thr-rich glycosyl-phosphatidyl-inositol-anchored membrane family-domain-containing protein" evidence="2">
    <location>
        <begin position="20"/>
        <end position="154"/>
    </location>
</feature>